<feature type="binding site" evidence="8">
    <location>
        <begin position="20"/>
        <end position="28"/>
    </location>
    <ligand>
        <name>ATP</name>
        <dbReference type="ChEBI" id="CHEBI:30616"/>
    </ligand>
</feature>
<evidence type="ECO:0000256" key="5">
    <source>
        <dbReference type="ARBA" id="ARBA00022840"/>
    </source>
</evidence>
<evidence type="ECO:0000259" key="9">
    <source>
        <dbReference type="Pfam" id="PF02224"/>
    </source>
</evidence>
<evidence type="ECO:0000256" key="1">
    <source>
        <dbReference type="ARBA" id="ARBA00009427"/>
    </source>
</evidence>
<dbReference type="EMBL" id="CP051177">
    <property type="protein sequence ID" value="QKX52425.1"/>
    <property type="molecule type" value="Genomic_DNA"/>
</dbReference>
<dbReference type="PANTHER" id="PTHR21299:SF2">
    <property type="entry name" value="CYTIDYLATE KINASE"/>
    <property type="match status" value="1"/>
</dbReference>
<dbReference type="GO" id="GO:0036431">
    <property type="term" value="F:dCMP kinase activity"/>
    <property type="evidence" value="ECO:0007669"/>
    <property type="project" value="InterPro"/>
</dbReference>
<protein>
    <recommendedName>
        <fullName evidence="8">Cytidylate kinase</fullName>
        <shortName evidence="8">CK</shortName>
        <ecNumber evidence="8">2.7.4.25</ecNumber>
    </recommendedName>
    <alternativeName>
        <fullName evidence="8">Cytidine monophosphate kinase</fullName>
        <shortName evidence="8">CMP kinase</shortName>
    </alternativeName>
</protein>
<evidence type="ECO:0000313" key="11">
    <source>
        <dbReference type="Proteomes" id="UP000509222"/>
    </source>
</evidence>
<dbReference type="GO" id="GO:0005829">
    <property type="term" value="C:cytosol"/>
    <property type="evidence" value="ECO:0007669"/>
    <property type="project" value="TreeGrafter"/>
</dbReference>
<gene>
    <name evidence="8" type="primary">cmk</name>
    <name evidence="10" type="ORF">HF394_18595</name>
</gene>
<comment type="catalytic activity">
    <reaction evidence="6 8">
        <text>dCMP + ATP = dCDP + ADP</text>
        <dbReference type="Rhea" id="RHEA:25094"/>
        <dbReference type="ChEBI" id="CHEBI:30616"/>
        <dbReference type="ChEBI" id="CHEBI:57566"/>
        <dbReference type="ChEBI" id="CHEBI:58593"/>
        <dbReference type="ChEBI" id="CHEBI:456216"/>
        <dbReference type="EC" id="2.7.4.25"/>
    </reaction>
</comment>
<proteinExistence type="inferred from homology"/>
<feature type="domain" description="Cytidylate kinase" evidence="9">
    <location>
        <begin position="16"/>
        <end position="228"/>
    </location>
</feature>
<dbReference type="Proteomes" id="UP000509222">
    <property type="component" value="Chromosome"/>
</dbReference>
<keyword evidence="4 8" id="KW-0418">Kinase</keyword>
<comment type="catalytic activity">
    <reaction evidence="7 8">
        <text>CMP + ATP = CDP + ADP</text>
        <dbReference type="Rhea" id="RHEA:11600"/>
        <dbReference type="ChEBI" id="CHEBI:30616"/>
        <dbReference type="ChEBI" id="CHEBI:58069"/>
        <dbReference type="ChEBI" id="CHEBI:60377"/>
        <dbReference type="ChEBI" id="CHEBI:456216"/>
        <dbReference type="EC" id="2.7.4.25"/>
    </reaction>
</comment>
<organism evidence="10 11">
    <name type="scientific">Planococcus glaciei</name>
    <dbReference type="NCBI Taxonomy" id="459472"/>
    <lineage>
        <taxon>Bacteria</taxon>
        <taxon>Bacillati</taxon>
        <taxon>Bacillota</taxon>
        <taxon>Bacilli</taxon>
        <taxon>Bacillales</taxon>
        <taxon>Caryophanaceae</taxon>
        <taxon>Planococcus</taxon>
    </lineage>
</organism>
<dbReference type="GO" id="GO:0006220">
    <property type="term" value="P:pyrimidine nucleotide metabolic process"/>
    <property type="evidence" value="ECO:0007669"/>
    <property type="project" value="UniProtKB-UniRule"/>
</dbReference>
<keyword evidence="2 8" id="KW-0808">Transferase</keyword>
<dbReference type="EC" id="2.7.4.25" evidence="8"/>
<evidence type="ECO:0000256" key="7">
    <source>
        <dbReference type="ARBA" id="ARBA00048478"/>
    </source>
</evidence>
<dbReference type="Pfam" id="PF02224">
    <property type="entry name" value="Cytidylate_kin"/>
    <property type="match status" value="1"/>
</dbReference>
<reference evidence="11" key="1">
    <citation type="submission" date="2020-06" db="EMBL/GenBank/DDBJ databases">
        <title>Isolation of Planomicrobium glaciei.</title>
        <authorList>
            <person name="Malisova L."/>
            <person name="Safrankova R."/>
            <person name="Jakubu V."/>
            <person name="Spanelova P."/>
        </authorList>
    </citation>
    <scope>NUCLEOTIDE SEQUENCE [LARGE SCALE GENOMIC DNA]</scope>
    <source>
        <strain evidence="11">NRL-ATB46093</strain>
    </source>
</reference>
<evidence type="ECO:0000256" key="6">
    <source>
        <dbReference type="ARBA" id="ARBA00047615"/>
    </source>
</evidence>
<dbReference type="PANTHER" id="PTHR21299">
    <property type="entry name" value="CYTIDYLATE KINASE/PANTOATE-BETA-ALANINE LIGASE"/>
    <property type="match status" value="1"/>
</dbReference>
<evidence type="ECO:0000256" key="8">
    <source>
        <dbReference type="HAMAP-Rule" id="MF_00238"/>
    </source>
</evidence>
<dbReference type="GO" id="GO:0005524">
    <property type="term" value="F:ATP binding"/>
    <property type="evidence" value="ECO:0007669"/>
    <property type="project" value="UniProtKB-UniRule"/>
</dbReference>
<keyword evidence="3 8" id="KW-0547">Nucleotide-binding</keyword>
<comment type="similarity">
    <text evidence="1 8">Belongs to the cytidylate kinase family. Type 1 subfamily.</text>
</comment>
<keyword evidence="5 8" id="KW-0067">ATP-binding</keyword>
<dbReference type="InterPro" id="IPR003136">
    <property type="entry name" value="Cytidylate_kin"/>
</dbReference>
<dbReference type="AlphaFoldDB" id="A0A7H8QG12"/>
<dbReference type="InterPro" id="IPR011994">
    <property type="entry name" value="Cytidylate_kinase_dom"/>
</dbReference>
<keyword evidence="8" id="KW-0963">Cytoplasm</keyword>
<evidence type="ECO:0000256" key="2">
    <source>
        <dbReference type="ARBA" id="ARBA00022679"/>
    </source>
</evidence>
<dbReference type="CDD" id="cd02020">
    <property type="entry name" value="CMPK"/>
    <property type="match status" value="1"/>
</dbReference>
<dbReference type="NCBIfam" id="TIGR00017">
    <property type="entry name" value="cmk"/>
    <property type="match status" value="1"/>
</dbReference>
<comment type="subcellular location">
    <subcellularLocation>
        <location evidence="8">Cytoplasm</location>
    </subcellularLocation>
</comment>
<sequence>MNTYDEVTFLTKSIQIALDGPAAAGKSTIAKIVAEQLGYIYIDTGAMYRAITLKALNEGIDLSDNKAAGELLAKTAIDLQPSENGQLVFLDQQNVTEAIRSQEVTGSVSEMAAHESVRLQMVKLQQQLAEGRGVVMDGRDIGTDVLPKAELKVFMSASVEERARRRFEENKKRNIHTPLEELQGEIAKRDQMDSEREVSPLRQADDAIYLDTTSLTIREAAAEILRLAGERLS</sequence>
<dbReference type="HAMAP" id="MF_00238">
    <property type="entry name" value="Cytidyl_kinase_type1"/>
    <property type="match status" value="1"/>
</dbReference>
<evidence type="ECO:0000256" key="4">
    <source>
        <dbReference type="ARBA" id="ARBA00022777"/>
    </source>
</evidence>
<evidence type="ECO:0000256" key="3">
    <source>
        <dbReference type="ARBA" id="ARBA00022741"/>
    </source>
</evidence>
<dbReference type="InterPro" id="IPR027417">
    <property type="entry name" value="P-loop_NTPase"/>
</dbReference>
<evidence type="ECO:0000313" key="10">
    <source>
        <dbReference type="EMBL" id="QKX52425.1"/>
    </source>
</evidence>
<accession>A0A7H8QG12</accession>
<name>A0A7H8QG12_9BACL</name>
<dbReference type="GO" id="GO:0015949">
    <property type="term" value="P:nucleobase-containing small molecule interconversion"/>
    <property type="evidence" value="ECO:0007669"/>
    <property type="project" value="TreeGrafter"/>
</dbReference>
<dbReference type="Gene3D" id="3.40.50.300">
    <property type="entry name" value="P-loop containing nucleotide triphosphate hydrolases"/>
    <property type="match status" value="1"/>
</dbReference>
<dbReference type="SUPFAM" id="SSF52540">
    <property type="entry name" value="P-loop containing nucleoside triphosphate hydrolases"/>
    <property type="match status" value="1"/>
</dbReference>
<dbReference type="OrthoDB" id="9807434at2"/>
<keyword evidence="11" id="KW-1185">Reference proteome</keyword>